<dbReference type="AlphaFoldDB" id="A0A563EFZ1"/>
<dbReference type="PANTHER" id="PTHR46889:SF4">
    <property type="entry name" value="TRANSPOSASE INSO FOR INSERTION SEQUENCE ELEMENT IS911B-RELATED"/>
    <property type="match status" value="1"/>
</dbReference>
<organism evidence="2 3">
    <name type="scientific">Lentzea tibetensis</name>
    <dbReference type="NCBI Taxonomy" id="2591470"/>
    <lineage>
        <taxon>Bacteria</taxon>
        <taxon>Bacillati</taxon>
        <taxon>Actinomycetota</taxon>
        <taxon>Actinomycetes</taxon>
        <taxon>Pseudonocardiales</taxon>
        <taxon>Pseudonocardiaceae</taxon>
        <taxon>Lentzea</taxon>
    </lineage>
</organism>
<dbReference type="InterPro" id="IPR050900">
    <property type="entry name" value="Transposase_IS3/IS150/IS904"/>
</dbReference>
<dbReference type="PANTHER" id="PTHR46889">
    <property type="entry name" value="TRANSPOSASE INSF FOR INSERTION SEQUENCE IS3B-RELATED"/>
    <property type="match status" value="1"/>
</dbReference>
<name>A0A563EFZ1_9PSEU</name>
<sequence length="90" mass="9902">MEAIAQVHDDSRGTYGAPRVHAELAAAGRRHSRKRIARLMRTAGLAGRTAKRWRTTTVPNPAAALPEDLVGRDFSCTTTDLDSRWCVDIT</sequence>
<comment type="caution">
    <text evidence="2">The sequence shown here is derived from an EMBL/GenBank/DDBJ whole genome shotgun (WGS) entry which is preliminary data.</text>
</comment>
<proteinExistence type="predicted"/>
<accession>A0A563EFZ1</accession>
<gene>
    <name evidence="2" type="ORF">FKR81_40370</name>
</gene>
<feature type="domain" description="HTH-like" evidence="1">
    <location>
        <begin position="1"/>
        <end position="52"/>
    </location>
</feature>
<dbReference type="EMBL" id="VOBR01000046">
    <property type="protein sequence ID" value="TWP44945.1"/>
    <property type="molecule type" value="Genomic_DNA"/>
</dbReference>
<evidence type="ECO:0000259" key="1">
    <source>
        <dbReference type="Pfam" id="PF13276"/>
    </source>
</evidence>
<reference evidence="2 3" key="1">
    <citation type="submission" date="2019-07" db="EMBL/GenBank/DDBJ databases">
        <title>Lentzea xizangensis sp. nov., isolated from Qinghai-Tibetan Plateau Soils.</title>
        <authorList>
            <person name="Huang J."/>
        </authorList>
    </citation>
    <scope>NUCLEOTIDE SEQUENCE [LARGE SCALE GENOMIC DNA]</scope>
    <source>
        <strain evidence="2 3">FXJ1.1311</strain>
    </source>
</reference>
<evidence type="ECO:0000313" key="2">
    <source>
        <dbReference type="EMBL" id="TWP44945.1"/>
    </source>
</evidence>
<dbReference type="OrthoDB" id="3254719at2"/>
<dbReference type="Proteomes" id="UP000316639">
    <property type="component" value="Unassembled WGS sequence"/>
</dbReference>
<evidence type="ECO:0000313" key="3">
    <source>
        <dbReference type="Proteomes" id="UP000316639"/>
    </source>
</evidence>
<protein>
    <submittedName>
        <fullName evidence="2">Transposase</fullName>
    </submittedName>
</protein>
<dbReference type="RefSeq" id="WP_146360451.1">
    <property type="nucleotide sequence ID" value="NZ_VOBR01000046.1"/>
</dbReference>
<keyword evidence="3" id="KW-1185">Reference proteome</keyword>
<dbReference type="Pfam" id="PF13276">
    <property type="entry name" value="HTH_21"/>
    <property type="match status" value="1"/>
</dbReference>
<dbReference type="InterPro" id="IPR025948">
    <property type="entry name" value="HTH-like_dom"/>
</dbReference>